<name>A0A8R2HMG1_BOMMO</name>
<dbReference type="Proteomes" id="UP000005204">
    <property type="component" value="Unassembled WGS sequence"/>
</dbReference>
<dbReference type="AlphaFoldDB" id="A0A8R2HMG1"/>
<reference evidence="2" key="1">
    <citation type="journal article" date="2008" name="Insect Biochem. Mol. Biol.">
        <title>The genome of a lepidopteran model insect, the silkworm Bombyx mori.</title>
        <authorList>
            <consortium name="International Silkworm Genome Consortium"/>
        </authorList>
    </citation>
    <scope>NUCLEOTIDE SEQUENCE [LARGE SCALE GENOMIC DNA]</scope>
    <source>
        <strain evidence="2">p50T</strain>
    </source>
</reference>
<sequence length="163" mass="18856">MTAVGTDVRQRCYKFVVFLSRKTFFMSVLIEKSSEMCGGLAAERKLSTTRTAAGCFENCPMRMSKFDRSRVSGLGTCSMTKRKRKHRNLSLLSLSENTAKDCCRCCEILVHYLREVYKFIVCCESNTRIVELFYKLCDISVCVCKDCYEIFKVICRVLFVYKK</sequence>
<reference evidence="1" key="2">
    <citation type="submission" date="2022-06" db="UniProtKB">
        <authorList>
            <consortium name="EnsemblMetazoa"/>
        </authorList>
    </citation>
    <scope>IDENTIFICATION</scope>
    <source>
        <strain evidence="1">p50T (Dazao)</strain>
    </source>
</reference>
<protein>
    <submittedName>
        <fullName evidence="1">Uncharacterized protein</fullName>
    </submittedName>
</protein>
<evidence type="ECO:0000313" key="2">
    <source>
        <dbReference type="Proteomes" id="UP000005204"/>
    </source>
</evidence>
<dbReference type="EnsemblMetazoa" id="XM_021348962.2">
    <property type="protein sequence ID" value="XP_021204637.1"/>
    <property type="gene ID" value="LOC110385487"/>
</dbReference>
<accession>A0A8R2HMG1</accession>
<keyword evidence="2" id="KW-1185">Reference proteome</keyword>
<proteinExistence type="predicted"/>
<evidence type="ECO:0000313" key="1">
    <source>
        <dbReference type="EnsemblMetazoa" id="XP_021204637.1"/>
    </source>
</evidence>
<organism evidence="1 2">
    <name type="scientific">Bombyx mori</name>
    <name type="common">Silk moth</name>
    <dbReference type="NCBI Taxonomy" id="7091"/>
    <lineage>
        <taxon>Eukaryota</taxon>
        <taxon>Metazoa</taxon>
        <taxon>Ecdysozoa</taxon>
        <taxon>Arthropoda</taxon>
        <taxon>Hexapoda</taxon>
        <taxon>Insecta</taxon>
        <taxon>Pterygota</taxon>
        <taxon>Neoptera</taxon>
        <taxon>Endopterygota</taxon>
        <taxon>Lepidoptera</taxon>
        <taxon>Glossata</taxon>
        <taxon>Ditrysia</taxon>
        <taxon>Bombycoidea</taxon>
        <taxon>Bombycidae</taxon>
        <taxon>Bombycinae</taxon>
        <taxon>Bombyx</taxon>
    </lineage>
</organism>